<keyword evidence="3" id="KW-1185">Reference proteome</keyword>
<reference evidence="2 3" key="1">
    <citation type="journal article" date="2013" name="J. Microbiol.">
        <title>Mucilaginibacter ginsenosidivorax sp. nov., with ginsenoside converting activity isolated from sediment.</title>
        <authorList>
            <person name="Kim J.K."/>
            <person name="Choi T.E."/>
            <person name="Liu Q.M."/>
            <person name="Park H.Y."/>
            <person name="Yi T.H."/>
            <person name="Yoon M.H."/>
            <person name="Kim S.C."/>
            <person name="Im W.T."/>
        </authorList>
    </citation>
    <scope>NUCLEOTIDE SEQUENCE [LARGE SCALE GENOMIC DNA]</scope>
    <source>
        <strain evidence="2 3">KHI28</strain>
    </source>
</reference>
<accession>A0A5B8VYC2</accession>
<protein>
    <submittedName>
        <fullName evidence="2">Winged helix-turn-helix transcriptional regulator</fullName>
    </submittedName>
</protein>
<dbReference type="EMBL" id="CP042437">
    <property type="protein sequence ID" value="QEC76251.1"/>
    <property type="molecule type" value="Genomic_DNA"/>
</dbReference>
<dbReference type="Gene3D" id="1.10.10.10">
    <property type="entry name" value="Winged helix-like DNA-binding domain superfamily/Winged helix DNA-binding domain"/>
    <property type="match status" value="1"/>
</dbReference>
<dbReference type="RefSeq" id="WP_147053428.1">
    <property type="nucleotide sequence ID" value="NZ_CP042437.1"/>
</dbReference>
<proteinExistence type="predicted"/>
<feature type="domain" description="HTH marR-type" evidence="1">
    <location>
        <begin position="1"/>
        <end position="142"/>
    </location>
</feature>
<dbReference type="SUPFAM" id="SSF46785">
    <property type="entry name" value="Winged helix' DNA-binding domain"/>
    <property type="match status" value="1"/>
</dbReference>
<dbReference type="InterPro" id="IPR039422">
    <property type="entry name" value="MarR/SlyA-like"/>
</dbReference>
<dbReference type="InterPro" id="IPR000835">
    <property type="entry name" value="HTH_MarR-typ"/>
</dbReference>
<dbReference type="AlphaFoldDB" id="A0A5B8VYC2"/>
<dbReference type="KEGG" id="mgk:FSB76_09945"/>
<dbReference type="InterPro" id="IPR036390">
    <property type="entry name" value="WH_DNA-bd_sf"/>
</dbReference>
<dbReference type="OrthoDB" id="5419426at2"/>
<sequence length="142" mass="16246">METKSSPVQQIRAFSRFYTDIIGLLDKHLLQSDYSLAEARILYELHAAKSMQASQIISAMYIDKSYLSRLLKKLEKDKLVARKPSEHDARATVLSLTDKGMAEFEKLNQASDKQINQVIKDLPAARQLELVAHMQQIMNILR</sequence>
<gene>
    <name evidence="2" type="ORF">FSB76_09945</name>
</gene>
<evidence type="ECO:0000313" key="3">
    <source>
        <dbReference type="Proteomes" id="UP000321362"/>
    </source>
</evidence>
<dbReference type="PANTHER" id="PTHR33164:SF43">
    <property type="entry name" value="HTH-TYPE TRANSCRIPTIONAL REPRESSOR YETL"/>
    <property type="match status" value="1"/>
</dbReference>
<dbReference type="PRINTS" id="PR00598">
    <property type="entry name" value="HTHMARR"/>
</dbReference>
<dbReference type="GO" id="GO:0006950">
    <property type="term" value="P:response to stress"/>
    <property type="evidence" value="ECO:0007669"/>
    <property type="project" value="TreeGrafter"/>
</dbReference>
<dbReference type="Proteomes" id="UP000321362">
    <property type="component" value="Chromosome"/>
</dbReference>
<name>A0A5B8VYC2_9SPHI</name>
<dbReference type="PANTHER" id="PTHR33164">
    <property type="entry name" value="TRANSCRIPTIONAL REGULATOR, MARR FAMILY"/>
    <property type="match status" value="1"/>
</dbReference>
<dbReference type="SMART" id="SM00347">
    <property type="entry name" value="HTH_MARR"/>
    <property type="match status" value="1"/>
</dbReference>
<dbReference type="PROSITE" id="PS50995">
    <property type="entry name" value="HTH_MARR_2"/>
    <property type="match status" value="1"/>
</dbReference>
<dbReference type="Pfam" id="PF12802">
    <property type="entry name" value="MarR_2"/>
    <property type="match status" value="1"/>
</dbReference>
<evidence type="ECO:0000313" key="2">
    <source>
        <dbReference type="EMBL" id="QEC76251.1"/>
    </source>
</evidence>
<dbReference type="InterPro" id="IPR036388">
    <property type="entry name" value="WH-like_DNA-bd_sf"/>
</dbReference>
<evidence type="ECO:0000259" key="1">
    <source>
        <dbReference type="PROSITE" id="PS50995"/>
    </source>
</evidence>
<organism evidence="2 3">
    <name type="scientific">Mucilaginibacter ginsenosidivorax</name>
    <dbReference type="NCBI Taxonomy" id="862126"/>
    <lineage>
        <taxon>Bacteria</taxon>
        <taxon>Pseudomonadati</taxon>
        <taxon>Bacteroidota</taxon>
        <taxon>Sphingobacteriia</taxon>
        <taxon>Sphingobacteriales</taxon>
        <taxon>Sphingobacteriaceae</taxon>
        <taxon>Mucilaginibacter</taxon>
    </lineage>
</organism>
<dbReference type="GO" id="GO:0003700">
    <property type="term" value="F:DNA-binding transcription factor activity"/>
    <property type="evidence" value="ECO:0007669"/>
    <property type="project" value="InterPro"/>
</dbReference>